<dbReference type="Proteomes" id="UP000187203">
    <property type="component" value="Unassembled WGS sequence"/>
</dbReference>
<proteinExistence type="predicted"/>
<accession>A0A1R3HW72</accession>
<reference evidence="2" key="1">
    <citation type="submission" date="2013-09" db="EMBL/GenBank/DDBJ databases">
        <title>Corchorus olitorius genome sequencing.</title>
        <authorList>
            <person name="Alam M."/>
            <person name="Haque M.S."/>
            <person name="Islam M.S."/>
            <person name="Emdad E.M."/>
            <person name="Islam M.M."/>
            <person name="Ahmed B."/>
            <person name="Halim A."/>
            <person name="Hossen Q.M.M."/>
            <person name="Hossain M.Z."/>
            <person name="Ahmed R."/>
            <person name="Khan M.M."/>
            <person name="Islam R."/>
            <person name="Rashid M.M."/>
            <person name="Khan S.A."/>
            <person name="Rahman M.S."/>
            <person name="Alam M."/>
            <person name="Yahiya A.S."/>
            <person name="Khan M.S."/>
            <person name="Azam M.S."/>
            <person name="Haque T."/>
            <person name="Lashkar M.Z.H."/>
            <person name="Akhand A.I."/>
            <person name="Morshed G."/>
            <person name="Roy S."/>
            <person name="Uddin K.S."/>
            <person name="Rabeya T."/>
            <person name="Hossain A.S."/>
            <person name="Chowdhury A."/>
            <person name="Snigdha A.R."/>
            <person name="Mortoza M.S."/>
            <person name="Matin S.A."/>
            <person name="Hoque S.M.E."/>
            <person name="Islam M.K."/>
            <person name="Roy D.K."/>
            <person name="Haider R."/>
            <person name="Moosa M.M."/>
            <person name="Elias S.M."/>
            <person name="Hasan A.M."/>
            <person name="Jahan S."/>
            <person name="Shafiuddin M."/>
            <person name="Mahmood N."/>
            <person name="Shommy N.S."/>
        </authorList>
    </citation>
    <scope>NUCLEOTIDE SEQUENCE [LARGE SCALE GENOMIC DNA]</scope>
    <source>
        <strain evidence="2">cv. O-4</strain>
    </source>
</reference>
<evidence type="ECO:0000313" key="1">
    <source>
        <dbReference type="EMBL" id="OMO74602.1"/>
    </source>
</evidence>
<protein>
    <submittedName>
        <fullName evidence="1">Low choriolytic enzyme-like protein</fullName>
    </submittedName>
</protein>
<dbReference type="EMBL" id="AWUE01019283">
    <property type="protein sequence ID" value="OMO74602.1"/>
    <property type="molecule type" value="Genomic_DNA"/>
</dbReference>
<comment type="caution">
    <text evidence="1">The sequence shown here is derived from an EMBL/GenBank/DDBJ whole genome shotgun (WGS) entry which is preliminary data.</text>
</comment>
<dbReference type="AlphaFoldDB" id="A0A1R3HW72"/>
<sequence length="96" mass="10200">MASQVTKSIGIDLKRNTPWYLGVNFPATSVSKLLSSELPSSELQRASQQLVSAAGGVTIHAGDQRLGEPLPTCDGYVLPLRLLRLLSSKAAKYSSG</sequence>
<name>A0A1R3HW72_9ROSI</name>
<keyword evidence="2" id="KW-1185">Reference proteome</keyword>
<gene>
    <name evidence="1" type="ORF">COLO4_26577</name>
</gene>
<evidence type="ECO:0000313" key="2">
    <source>
        <dbReference type="Proteomes" id="UP000187203"/>
    </source>
</evidence>
<organism evidence="1 2">
    <name type="scientific">Corchorus olitorius</name>
    <dbReference type="NCBI Taxonomy" id="93759"/>
    <lineage>
        <taxon>Eukaryota</taxon>
        <taxon>Viridiplantae</taxon>
        <taxon>Streptophyta</taxon>
        <taxon>Embryophyta</taxon>
        <taxon>Tracheophyta</taxon>
        <taxon>Spermatophyta</taxon>
        <taxon>Magnoliopsida</taxon>
        <taxon>eudicotyledons</taxon>
        <taxon>Gunneridae</taxon>
        <taxon>Pentapetalae</taxon>
        <taxon>rosids</taxon>
        <taxon>malvids</taxon>
        <taxon>Malvales</taxon>
        <taxon>Malvaceae</taxon>
        <taxon>Grewioideae</taxon>
        <taxon>Apeibeae</taxon>
        <taxon>Corchorus</taxon>
    </lineage>
</organism>